<keyword evidence="3" id="KW-1185">Reference proteome</keyword>
<feature type="transmembrane region" description="Helical" evidence="1">
    <location>
        <begin position="182"/>
        <end position="201"/>
    </location>
</feature>
<keyword evidence="1" id="KW-0812">Transmembrane</keyword>
<dbReference type="OrthoDB" id="5722096at2"/>
<organism evidence="2 3">
    <name type="scientific">Oceanicoccus sagamiensis</name>
    <dbReference type="NCBI Taxonomy" id="716816"/>
    <lineage>
        <taxon>Bacteria</taxon>
        <taxon>Pseudomonadati</taxon>
        <taxon>Pseudomonadota</taxon>
        <taxon>Gammaproteobacteria</taxon>
        <taxon>Cellvibrionales</taxon>
        <taxon>Spongiibacteraceae</taxon>
        <taxon>Oceanicoccus</taxon>
    </lineage>
</organism>
<keyword evidence="1" id="KW-1133">Transmembrane helix</keyword>
<sequence>MESFMHFFGDAAQIPKVLPPGGGVQGGFLGSHVFLHASGVFCVITLLFVMLNKDMRCRMLLWVRRNIFRMDASILGKPTQGYRPNVARVAAFEYFYVTWFMYVLMLAVVDPRLFGLYHPVTYVLCGLIIIWGLYLLYKQTQQREVGLSIRYGIGAIGVAWFIPECAQFYGEFYEFYLYADRHPIAMTIVLVLFIAILRFLWLTPINEKTQRSL</sequence>
<dbReference type="RefSeq" id="WP_085757546.1">
    <property type="nucleotide sequence ID" value="NZ_CP019343.1"/>
</dbReference>
<feature type="transmembrane region" description="Helical" evidence="1">
    <location>
        <begin position="115"/>
        <end position="137"/>
    </location>
</feature>
<keyword evidence="1" id="KW-0472">Membrane</keyword>
<feature type="transmembrane region" description="Helical" evidence="1">
    <location>
        <begin position="149"/>
        <end position="170"/>
    </location>
</feature>
<evidence type="ECO:0000313" key="3">
    <source>
        <dbReference type="Proteomes" id="UP000193450"/>
    </source>
</evidence>
<reference evidence="2 3" key="1">
    <citation type="submission" date="2016-11" db="EMBL/GenBank/DDBJ databases">
        <title>Trade-off between light-utilization and light-protection in marine flavobacteria.</title>
        <authorList>
            <person name="Kumagai Y."/>
        </authorList>
    </citation>
    <scope>NUCLEOTIDE SEQUENCE [LARGE SCALE GENOMIC DNA]</scope>
    <source>
        <strain evidence="2 3">NBRC 107125</strain>
    </source>
</reference>
<evidence type="ECO:0000256" key="1">
    <source>
        <dbReference type="SAM" id="Phobius"/>
    </source>
</evidence>
<name>A0A1X9NHH1_9GAMM</name>
<dbReference type="Proteomes" id="UP000193450">
    <property type="component" value="Chromosome"/>
</dbReference>
<protein>
    <submittedName>
        <fullName evidence="2">Uncharacterized protein</fullName>
    </submittedName>
</protein>
<dbReference type="KEGG" id="osg:BST96_04480"/>
<evidence type="ECO:0000313" key="2">
    <source>
        <dbReference type="EMBL" id="ARN73433.1"/>
    </source>
</evidence>
<feature type="transmembrane region" description="Helical" evidence="1">
    <location>
        <begin position="91"/>
        <end position="109"/>
    </location>
</feature>
<proteinExistence type="predicted"/>
<feature type="transmembrane region" description="Helical" evidence="1">
    <location>
        <begin position="33"/>
        <end position="51"/>
    </location>
</feature>
<gene>
    <name evidence="2" type="ORF">BST96_04480</name>
</gene>
<accession>A0A1X9NHH1</accession>
<dbReference type="EMBL" id="CP019343">
    <property type="protein sequence ID" value="ARN73433.1"/>
    <property type="molecule type" value="Genomic_DNA"/>
</dbReference>
<dbReference type="AlphaFoldDB" id="A0A1X9NHH1"/>